<feature type="compositionally biased region" description="Basic and acidic residues" evidence="1">
    <location>
        <begin position="32"/>
        <end position="43"/>
    </location>
</feature>
<reference evidence="2" key="1">
    <citation type="submission" date="2023-05" db="EMBL/GenBank/DDBJ databases">
        <authorList>
            <person name="Stuckert A."/>
        </authorList>
    </citation>
    <scope>NUCLEOTIDE SEQUENCE</scope>
</reference>
<sequence>MIPTVEKKTSLAIHTKLSMCRVSPHILSGDRKVTLEKGEDQRSQDQTAFLNNAED</sequence>
<comment type="caution">
    <text evidence="2">The sequence shown here is derived from an EMBL/GenBank/DDBJ whole genome shotgun (WGS) entry which is preliminary data.</text>
</comment>
<proteinExistence type="predicted"/>
<feature type="compositionally biased region" description="Polar residues" evidence="1">
    <location>
        <begin position="44"/>
        <end position="55"/>
    </location>
</feature>
<organism evidence="2 3">
    <name type="scientific">Staurois parvus</name>
    <dbReference type="NCBI Taxonomy" id="386267"/>
    <lineage>
        <taxon>Eukaryota</taxon>
        <taxon>Metazoa</taxon>
        <taxon>Chordata</taxon>
        <taxon>Craniata</taxon>
        <taxon>Vertebrata</taxon>
        <taxon>Euteleostomi</taxon>
        <taxon>Amphibia</taxon>
        <taxon>Batrachia</taxon>
        <taxon>Anura</taxon>
        <taxon>Neobatrachia</taxon>
        <taxon>Ranoidea</taxon>
        <taxon>Ranidae</taxon>
        <taxon>Staurois</taxon>
    </lineage>
</organism>
<dbReference type="Proteomes" id="UP001162483">
    <property type="component" value="Unassembled WGS sequence"/>
</dbReference>
<gene>
    <name evidence="2" type="ORF">SPARVUS_LOCUS15965157</name>
</gene>
<evidence type="ECO:0000313" key="3">
    <source>
        <dbReference type="Proteomes" id="UP001162483"/>
    </source>
</evidence>
<keyword evidence="3" id="KW-1185">Reference proteome</keyword>
<name>A0ABN9HEZ9_9NEOB</name>
<dbReference type="EMBL" id="CATNWA010020898">
    <property type="protein sequence ID" value="CAI9620322.1"/>
    <property type="molecule type" value="Genomic_DNA"/>
</dbReference>
<evidence type="ECO:0000313" key="2">
    <source>
        <dbReference type="EMBL" id="CAI9620322.1"/>
    </source>
</evidence>
<feature type="region of interest" description="Disordered" evidence="1">
    <location>
        <begin position="32"/>
        <end position="55"/>
    </location>
</feature>
<accession>A0ABN9HEZ9</accession>
<protein>
    <submittedName>
        <fullName evidence="2">Uncharacterized protein</fullName>
    </submittedName>
</protein>
<evidence type="ECO:0000256" key="1">
    <source>
        <dbReference type="SAM" id="MobiDB-lite"/>
    </source>
</evidence>